<dbReference type="SUPFAM" id="SSF52317">
    <property type="entry name" value="Class I glutamine amidotransferase-like"/>
    <property type="match status" value="1"/>
</dbReference>
<dbReference type="GO" id="GO:0036524">
    <property type="term" value="F:protein deglycase activity"/>
    <property type="evidence" value="ECO:0007669"/>
    <property type="project" value="InterPro"/>
</dbReference>
<keyword evidence="1" id="KW-0963">Cytoplasm</keyword>
<sequence>MTTSDADLSKAPVADPAEYNAFFPSAYSLTKYVGPKSDFGDAEYPNPYTGGRWKVLLIATEERYLLTQNGTFFSTGNHPLELLLPLLHFDAAGFEVDIATISGNPVKFELWAFPAEDAAVKAGFEKFLPKFKQPLNLSEVVQNNLGPDSDYIALFVPGGHGVINGIPSSELVGESLKWALDNDKYIVTLCHGPVFLASLLAVGASRDEYPLKGYEITVFPDALDEGANLEIGYIPGRLVHLVAKELEELGLKVLNTGITGQVHQDRKLLTGDSPLASNNLGKLAAPLLLEEAGKS</sequence>
<dbReference type="GO" id="GO:0019172">
    <property type="term" value="F:glyoxalase III activity"/>
    <property type="evidence" value="ECO:0007669"/>
    <property type="project" value="TreeGrafter"/>
</dbReference>
<evidence type="ECO:0000313" key="7">
    <source>
        <dbReference type="EMBL" id="KPG16275.1"/>
    </source>
</evidence>
<dbReference type="KEGG" id="miz:BAB75_15755"/>
<protein>
    <submittedName>
        <fullName evidence="7">Chaperone protein HchA</fullName>
    </submittedName>
</protein>
<reference evidence="9 10" key="1">
    <citation type="submission" date="2015-09" db="EMBL/GenBank/DDBJ databases">
        <title>Genome Sequences of Mycobacterium immunogenum Isolates, Recuperated from a Chloraminated Drinking Water Distribution System Simulator Subjected to Episodes of Nitrification.</title>
        <authorList>
            <person name="Gomez-Alvarez V."/>
            <person name="Revetta R.P."/>
        </authorList>
    </citation>
    <scope>NUCLEOTIDE SEQUENCE [LARGE SCALE GENOMIC DNA]</scope>
    <source>
        <strain evidence="7 9">H008</strain>
        <strain evidence="8 10">H076</strain>
    </source>
</reference>
<dbReference type="RefSeq" id="WP_043075465.1">
    <property type="nucleotide sequence ID" value="NZ_CP011530.1"/>
</dbReference>
<keyword evidence="2" id="KW-0227">DNA damage</keyword>
<dbReference type="PANTHER" id="PTHR48094">
    <property type="entry name" value="PROTEIN/NUCLEIC ACID DEGLYCASE DJ-1-RELATED"/>
    <property type="match status" value="1"/>
</dbReference>
<keyword evidence="10" id="KW-1185">Reference proteome</keyword>
<dbReference type="Proteomes" id="UP000037962">
    <property type="component" value="Unassembled WGS sequence"/>
</dbReference>
<evidence type="ECO:0000259" key="6">
    <source>
        <dbReference type="Pfam" id="PF01965"/>
    </source>
</evidence>
<dbReference type="Pfam" id="PF01965">
    <property type="entry name" value="DJ-1_PfpI"/>
    <property type="match status" value="1"/>
</dbReference>
<dbReference type="GO" id="GO:0006281">
    <property type="term" value="P:DNA repair"/>
    <property type="evidence" value="ECO:0007669"/>
    <property type="project" value="UniProtKB-KW"/>
</dbReference>
<dbReference type="InterPro" id="IPR002818">
    <property type="entry name" value="DJ-1/PfpI"/>
</dbReference>
<evidence type="ECO:0000313" key="10">
    <source>
        <dbReference type="Proteomes" id="UP000037962"/>
    </source>
</evidence>
<dbReference type="PANTHER" id="PTHR48094:SF20">
    <property type="entry name" value="PROTEIN_NUCLEIC ACID DEGLYCASE 1"/>
    <property type="match status" value="1"/>
</dbReference>
<evidence type="ECO:0000313" key="9">
    <source>
        <dbReference type="Proteomes" id="UP000037843"/>
    </source>
</evidence>
<keyword evidence="3" id="KW-0378">Hydrolase</keyword>
<evidence type="ECO:0000256" key="1">
    <source>
        <dbReference type="ARBA" id="ARBA00022490"/>
    </source>
</evidence>
<dbReference type="OrthoDB" id="9792284at2"/>
<dbReference type="InterPro" id="IPR017283">
    <property type="entry name" value="HchA"/>
</dbReference>
<dbReference type="GO" id="GO:0019243">
    <property type="term" value="P:methylglyoxal catabolic process to D-lactate via S-lactoyl-glutathione"/>
    <property type="evidence" value="ECO:0007669"/>
    <property type="project" value="TreeGrafter"/>
</dbReference>
<evidence type="ECO:0000256" key="4">
    <source>
        <dbReference type="ARBA" id="ARBA00023016"/>
    </source>
</evidence>
<gene>
    <name evidence="7" type="ORF">AN908_04700</name>
    <name evidence="8" type="ORF">AN912_03925</name>
</gene>
<dbReference type="InterPro" id="IPR029062">
    <property type="entry name" value="Class_I_gatase-like"/>
</dbReference>
<dbReference type="PIRSF" id="PIRSF037798">
    <property type="entry name" value="Chaperone_HchA"/>
    <property type="match status" value="1"/>
</dbReference>
<evidence type="ECO:0000256" key="2">
    <source>
        <dbReference type="ARBA" id="ARBA00022763"/>
    </source>
</evidence>
<keyword evidence="4" id="KW-0346">Stress response</keyword>
<evidence type="ECO:0000313" key="8">
    <source>
        <dbReference type="EMBL" id="KPG36750.1"/>
    </source>
</evidence>
<organism evidence="7 9">
    <name type="scientific">Mycobacteroides immunogenum</name>
    <dbReference type="NCBI Taxonomy" id="83262"/>
    <lineage>
        <taxon>Bacteria</taxon>
        <taxon>Bacillati</taxon>
        <taxon>Actinomycetota</taxon>
        <taxon>Actinomycetes</taxon>
        <taxon>Mycobacteriales</taxon>
        <taxon>Mycobacteriaceae</taxon>
        <taxon>Mycobacteroides</taxon>
    </lineage>
</organism>
<keyword evidence="5" id="KW-0234">DNA repair</keyword>
<dbReference type="Proteomes" id="UP000037843">
    <property type="component" value="Unassembled WGS sequence"/>
</dbReference>
<dbReference type="GeneID" id="45765321"/>
<dbReference type="EMBL" id="LJFO01000002">
    <property type="protein sequence ID" value="KPG16275.1"/>
    <property type="molecule type" value="Genomic_DNA"/>
</dbReference>
<evidence type="ECO:0000256" key="5">
    <source>
        <dbReference type="ARBA" id="ARBA00023204"/>
    </source>
</evidence>
<dbReference type="EMBL" id="LJFS01000003">
    <property type="protein sequence ID" value="KPG36750.1"/>
    <property type="molecule type" value="Genomic_DNA"/>
</dbReference>
<dbReference type="AlphaFoldDB" id="A0A7V8RY03"/>
<proteinExistence type="predicted"/>
<accession>A0A7V8RY03</accession>
<comment type="caution">
    <text evidence="7">The sequence shown here is derived from an EMBL/GenBank/DDBJ whole genome shotgun (WGS) entry which is preliminary data.</text>
</comment>
<dbReference type="NCBIfam" id="NF003168">
    <property type="entry name" value="PRK04155.1"/>
    <property type="match status" value="1"/>
</dbReference>
<feature type="domain" description="DJ-1/PfpI" evidence="6">
    <location>
        <begin position="80"/>
        <end position="198"/>
    </location>
</feature>
<dbReference type="GO" id="GO:0005737">
    <property type="term" value="C:cytoplasm"/>
    <property type="evidence" value="ECO:0007669"/>
    <property type="project" value="TreeGrafter"/>
</dbReference>
<dbReference type="InterPro" id="IPR050325">
    <property type="entry name" value="Prot/Nucl_acid_deglycase"/>
</dbReference>
<dbReference type="Gene3D" id="3.40.50.880">
    <property type="match status" value="1"/>
</dbReference>
<evidence type="ECO:0000256" key="3">
    <source>
        <dbReference type="ARBA" id="ARBA00022801"/>
    </source>
</evidence>
<name>A0A7V8RY03_9MYCO</name>